<proteinExistence type="predicted"/>
<sequence>MAARGSERRCDGRRCGARDGRRDGWSGARRGDGDGARRWDGDAAGCYTILALYRQATVSAIPLGVPFYPTPPHFVVGLLDGSDGGGRGPLDETLLEGRGTDAEDGEVRPEVGGDHLQELRFSNFILKLMAKERRRTHLHSPARRWREQHARTMALVDREGDGDLGEECEGGGERPRRRQQQGALVEEAASQRADDGVEEARRDHPRHRPDLADAVPSLSTSAAEDDDPFLLAGFISMPLDFS</sequence>
<reference evidence="2" key="1">
    <citation type="journal article" date="2002" name="Nature">
        <title>The genome sequence and structure of rice chromosome 1.</title>
        <authorList>
            <person name="Sasaki T."/>
            <person name="Matsumoto T."/>
            <person name="Yamamoto K."/>
            <person name="Sakata K."/>
            <person name="Baba T."/>
            <person name="Katayose Y."/>
            <person name="Wu J."/>
            <person name="Niimura Y."/>
            <person name="Cheng Z."/>
            <person name="Nagamura Y."/>
            <person name="Antonio B.A."/>
            <person name="Kanamori H."/>
            <person name="Hosokawa S."/>
            <person name="Masukawa M."/>
            <person name="Arikawa K."/>
            <person name="Chiden Y."/>
            <person name="Hayashi M."/>
            <person name="Okamoto M."/>
            <person name="Ando T."/>
            <person name="Aoki H."/>
            <person name="Arita K."/>
            <person name="Hamada M."/>
            <person name="Harada C."/>
            <person name="Hijishita S."/>
            <person name="Honda M."/>
            <person name="Ichikawa Y."/>
            <person name="Idonuma A."/>
            <person name="Iijima M."/>
            <person name="Ikeda M."/>
            <person name="Ikeno M."/>
            <person name="Itoh S."/>
            <person name="Itoh T."/>
            <person name="Itoh Y."/>
            <person name="Itoh Y."/>
            <person name="Iwabuchi A."/>
            <person name="Kamiya K."/>
            <person name="Karasawa W."/>
            <person name="Katagiri S."/>
            <person name="Kikuta A."/>
            <person name="Kobayashi N."/>
            <person name="Kono I."/>
            <person name="Machita K."/>
            <person name="Maehara T."/>
            <person name="Mizuno H."/>
            <person name="Mizubayashi T."/>
            <person name="Mukai Y."/>
            <person name="Nagasaki H."/>
            <person name="Nakashima M."/>
            <person name="Nakama Y."/>
            <person name="Nakamichi Y."/>
            <person name="Nakamura M."/>
            <person name="Namiki N."/>
            <person name="Negishi M."/>
            <person name="Ohta I."/>
            <person name="Ono N."/>
            <person name="Saji S."/>
            <person name="Sakai K."/>
            <person name="Shibata M."/>
            <person name="Shimokawa T."/>
            <person name="Shomura A."/>
            <person name="Song J."/>
            <person name="Takazaki Y."/>
            <person name="Terasawa K."/>
            <person name="Tsuji K."/>
            <person name="Waki K."/>
            <person name="Yamagata H."/>
            <person name="Yamane H."/>
            <person name="Yoshiki S."/>
            <person name="Yoshihara R."/>
            <person name="Yukawa K."/>
            <person name="Zhong H."/>
            <person name="Iwama H."/>
            <person name="Endo T."/>
            <person name="Ito H."/>
            <person name="Hahn J.H."/>
            <person name="Kim H.I."/>
            <person name="Eun M.Y."/>
            <person name="Yano M."/>
            <person name="Jiang J."/>
            <person name="Gojobori T."/>
        </authorList>
    </citation>
    <scope>NUCLEOTIDE SEQUENCE [LARGE SCALE GENOMIC DNA]</scope>
</reference>
<dbReference type="EMBL" id="AP002844">
    <property type="protein sequence ID" value="BAD52529.1"/>
    <property type="molecule type" value="Genomic_DNA"/>
</dbReference>
<evidence type="ECO:0000256" key="1">
    <source>
        <dbReference type="SAM" id="MobiDB-lite"/>
    </source>
</evidence>
<organism evidence="2">
    <name type="scientific">Oryza sativa subsp. japonica</name>
    <name type="common">Rice</name>
    <dbReference type="NCBI Taxonomy" id="39947"/>
    <lineage>
        <taxon>Eukaryota</taxon>
        <taxon>Viridiplantae</taxon>
        <taxon>Streptophyta</taxon>
        <taxon>Embryophyta</taxon>
        <taxon>Tracheophyta</taxon>
        <taxon>Spermatophyta</taxon>
        <taxon>Magnoliopsida</taxon>
        <taxon>Liliopsida</taxon>
        <taxon>Poales</taxon>
        <taxon>Poaceae</taxon>
        <taxon>BOP clade</taxon>
        <taxon>Oryzoideae</taxon>
        <taxon>Oryzeae</taxon>
        <taxon>Oryzinae</taxon>
        <taxon>Oryza</taxon>
        <taxon>Oryza sativa</taxon>
    </lineage>
</organism>
<name>Q5ZE13_ORYSJ</name>
<feature type="region of interest" description="Disordered" evidence="1">
    <location>
        <begin position="1"/>
        <end position="34"/>
    </location>
</feature>
<feature type="compositionally biased region" description="Basic and acidic residues" evidence="1">
    <location>
        <begin position="192"/>
        <end position="202"/>
    </location>
</feature>
<protein>
    <submittedName>
        <fullName evidence="2">Uncharacterized protein P0410E03.21</fullName>
    </submittedName>
</protein>
<dbReference type="AlphaFoldDB" id="Q5ZE13"/>
<dbReference type="Proteomes" id="UP000817658">
    <property type="component" value="Chromosome 1"/>
</dbReference>
<gene>
    <name evidence="2" type="primary">P0410E03.21</name>
</gene>
<evidence type="ECO:0000313" key="2">
    <source>
        <dbReference type="EMBL" id="BAD52529.1"/>
    </source>
</evidence>
<accession>Q5ZE13</accession>
<feature type="region of interest" description="Disordered" evidence="1">
    <location>
        <begin position="157"/>
        <end position="227"/>
    </location>
</feature>